<proteinExistence type="predicted"/>
<accession>A0AC60QD52</accession>
<dbReference type="Proteomes" id="UP000805193">
    <property type="component" value="Unassembled WGS sequence"/>
</dbReference>
<protein>
    <submittedName>
        <fullName evidence="1">Uncharacterized protein</fullName>
    </submittedName>
</protein>
<evidence type="ECO:0000313" key="2">
    <source>
        <dbReference type="Proteomes" id="UP000805193"/>
    </source>
</evidence>
<sequence>MLRLSVYADRHHQSFAPINIIHHVEMRPSTAVVAPGGGSAISTQELYQLSQYLQEALHREQILQNKMATLLRVVSSTQEATENNWKAMIEEDRLLNRIETLEAQLVVCAKSTTDDKLREEITRLQEERDRYQNSAKESLRKALQEKLEAVRRVQDLEASW</sequence>
<keyword evidence="2" id="KW-1185">Reference proteome</keyword>
<name>A0AC60QD52_IXOPE</name>
<evidence type="ECO:0000313" key="1">
    <source>
        <dbReference type="EMBL" id="KAG0431989.1"/>
    </source>
</evidence>
<comment type="caution">
    <text evidence="1">The sequence shown here is derived from an EMBL/GenBank/DDBJ whole genome shotgun (WGS) entry which is preliminary data.</text>
</comment>
<organism evidence="1 2">
    <name type="scientific">Ixodes persulcatus</name>
    <name type="common">Taiga tick</name>
    <dbReference type="NCBI Taxonomy" id="34615"/>
    <lineage>
        <taxon>Eukaryota</taxon>
        <taxon>Metazoa</taxon>
        <taxon>Ecdysozoa</taxon>
        <taxon>Arthropoda</taxon>
        <taxon>Chelicerata</taxon>
        <taxon>Arachnida</taxon>
        <taxon>Acari</taxon>
        <taxon>Parasitiformes</taxon>
        <taxon>Ixodida</taxon>
        <taxon>Ixodoidea</taxon>
        <taxon>Ixodidae</taxon>
        <taxon>Ixodinae</taxon>
        <taxon>Ixodes</taxon>
    </lineage>
</organism>
<gene>
    <name evidence="1" type="ORF">HPB47_021303</name>
</gene>
<dbReference type="EMBL" id="JABSTQ010009183">
    <property type="protein sequence ID" value="KAG0431989.1"/>
    <property type="molecule type" value="Genomic_DNA"/>
</dbReference>
<reference evidence="1 2" key="1">
    <citation type="journal article" date="2020" name="Cell">
        <title>Large-Scale Comparative Analyses of Tick Genomes Elucidate Their Genetic Diversity and Vector Capacities.</title>
        <authorList>
            <consortium name="Tick Genome and Microbiome Consortium (TIGMIC)"/>
            <person name="Jia N."/>
            <person name="Wang J."/>
            <person name="Shi W."/>
            <person name="Du L."/>
            <person name="Sun Y."/>
            <person name="Zhan W."/>
            <person name="Jiang J.F."/>
            <person name="Wang Q."/>
            <person name="Zhang B."/>
            <person name="Ji P."/>
            <person name="Bell-Sakyi L."/>
            <person name="Cui X.M."/>
            <person name="Yuan T.T."/>
            <person name="Jiang B.G."/>
            <person name="Yang W.F."/>
            <person name="Lam T.T."/>
            <person name="Chang Q.C."/>
            <person name="Ding S.J."/>
            <person name="Wang X.J."/>
            <person name="Zhu J.G."/>
            <person name="Ruan X.D."/>
            <person name="Zhao L."/>
            <person name="Wei J.T."/>
            <person name="Ye R.Z."/>
            <person name="Que T.C."/>
            <person name="Du C.H."/>
            <person name="Zhou Y.H."/>
            <person name="Cheng J.X."/>
            <person name="Dai P.F."/>
            <person name="Guo W.B."/>
            <person name="Han X.H."/>
            <person name="Huang E.J."/>
            <person name="Li L.F."/>
            <person name="Wei W."/>
            <person name="Gao Y.C."/>
            <person name="Liu J.Z."/>
            <person name="Shao H.Z."/>
            <person name="Wang X."/>
            <person name="Wang C.C."/>
            <person name="Yang T.C."/>
            <person name="Huo Q.B."/>
            <person name="Li W."/>
            <person name="Chen H.Y."/>
            <person name="Chen S.E."/>
            <person name="Zhou L.G."/>
            <person name="Ni X.B."/>
            <person name="Tian J.H."/>
            <person name="Sheng Y."/>
            <person name="Liu T."/>
            <person name="Pan Y.S."/>
            <person name="Xia L.Y."/>
            <person name="Li J."/>
            <person name="Zhao F."/>
            <person name="Cao W.C."/>
        </authorList>
    </citation>
    <scope>NUCLEOTIDE SEQUENCE [LARGE SCALE GENOMIC DNA]</scope>
    <source>
        <strain evidence="1">Iper-2018</strain>
    </source>
</reference>